<protein>
    <recommendedName>
        <fullName evidence="2">Heterokaryon incompatibility domain-containing protein</fullName>
    </recommendedName>
</protein>
<feature type="region of interest" description="Disordered" evidence="1">
    <location>
        <begin position="499"/>
        <end position="528"/>
    </location>
</feature>
<reference evidence="3" key="2">
    <citation type="submission" date="2023-05" db="EMBL/GenBank/DDBJ databases">
        <authorList>
            <consortium name="Lawrence Berkeley National Laboratory"/>
            <person name="Steindorff A."/>
            <person name="Hensen N."/>
            <person name="Bonometti L."/>
            <person name="Westerberg I."/>
            <person name="Brannstrom I.O."/>
            <person name="Guillou S."/>
            <person name="Cros-Aarteil S."/>
            <person name="Calhoun S."/>
            <person name="Haridas S."/>
            <person name="Kuo A."/>
            <person name="Mondo S."/>
            <person name="Pangilinan J."/>
            <person name="Riley R."/>
            <person name="Labutti K."/>
            <person name="Andreopoulos B."/>
            <person name="Lipzen A."/>
            <person name="Chen C."/>
            <person name="Yanf M."/>
            <person name="Daum C."/>
            <person name="Ng V."/>
            <person name="Clum A."/>
            <person name="Ohm R."/>
            <person name="Martin F."/>
            <person name="Silar P."/>
            <person name="Natvig D."/>
            <person name="Lalanne C."/>
            <person name="Gautier V."/>
            <person name="Ament-Velasquez S.L."/>
            <person name="Kruys A."/>
            <person name="Hutchinson M.I."/>
            <person name="Powell A.J."/>
            <person name="Barry K."/>
            <person name="Miller A.N."/>
            <person name="Grigoriev I.V."/>
            <person name="Debuchy R."/>
            <person name="Gladieux P."/>
            <person name="Thoren M.H."/>
            <person name="Johannesson H."/>
        </authorList>
    </citation>
    <scope>NUCLEOTIDE SEQUENCE</scope>
    <source>
        <strain evidence="3">CBS 315.58</strain>
    </source>
</reference>
<dbReference type="Proteomes" id="UP001303160">
    <property type="component" value="Unassembled WGS sequence"/>
</dbReference>
<dbReference type="PANTHER" id="PTHR33112:SF16">
    <property type="entry name" value="HETEROKARYON INCOMPATIBILITY DOMAIN-CONTAINING PROTEIN"/>
    <property type="match status" value="1"/>
</dbReference>
<organism evidence="3 4">
    <name type="scientific">Triangularia verruculosa</name>
    <dbReference type="NCBI Taxonomy" id="2587418"/>
    <lineage>
        <taxon>Eukaryota</taxon>
        <taxon>Fungi</taxon>
        <taxon>Dikarya</taxon>
        <taxon>Ascomycota</taxon>
        <taxon>Pezizomycotina</taxon>
        <taxon>Sordariomycetes</taxon>
        <taxon>Sordariomycetidae</taxon>
        <taxon>Sordariales</taxon>
        <taxon>Podosporaceae</taxon>
        <taxon>Triangularia</taxon>
    </lineage>
</organism>
<dbReference type="AlphaFoldDB" id="A0AAN6XIR0"/>
<evidence type="ECO:0000259" key="2">
    <source>
        <dbReference type="Pfam" id="PF06985"/>
    </source>
</evidence>
<dbReference type="EMBL" id="MU863910">
    <property type="protein sequence ID" value="KAK4201225.1"/>
    <property type="molecule type" value="Genomic_DNA"/>
</dbReference>
<comment type="caution">
    <text evidence="3">The sequence shown here is derived from an EMBL/GenBank/DDBJ whole genome shotgun (WGS) entry which is preliminary data.</text>
</comment>
<accession>A0AAN6XIR0</accession>
<evidence type="ECO:0000313" key="3">
    <source>
        <dbReference type="EMBL" id="KAK4201225.1"/>
    </source>
</evidence>
<dbReference type="InterPro" id="IPR010730">
    <property type="entry name" value="HET"/>
</dbReference>
<feature type="domain" description="Heterokaryon incompatibility" evidence="2">
    <location>
        <begin position="76"/>
        <end position="130"/>
    </location>
</feature>
<dbReference type="PANTHER" id="PTHR33112">
    <property type="entry name" value="DOMAIN PROTEIN, PUTATIVE-RELATED"/>
    <property type="match status" value="1"/>
</dbReference>
<proteinExistence type="predicted"/>
<feature type="compositionally biased region" description="Gly residues" evidence="1">
    <location>
        <begin position="516"/>
        <end position="528"/>
    </location>
</feature>
<dbReference type="Pfam" id="PF06985">
    <property type="entry name" value="HET"/>
    <property type="match status" value="1"/>
</dbReference>
<keyword evidence="4" id="KW-1185">Reference proteome</keyword>
<name>A0AAN6XIR0_9PEZI</name>
<evidence type="ECO:0000313" key="4">
    <source>
        <dbReference type="Proteomes" id="UP001303160"/>
    </source>
</evidence>
<evidence type="ECO:0000256" key="1">
    <source>
        <dbReference type="SAM" id="MobiDB-lite"/>
    </source>
</evidence>
<sequence length="528" mass="59083">MADNGDLSDETAEIEMVASEIIRCKATCNHPVLFPGFIPSRLLSVGSKENPTLRLISRGEVIVDANWASPSGTPEYAALSYCWGPPEHALIQCKTERQTLRDRVHGIQISEISPVVRDAVAVTRKLGLQYFAHVTIVNLASSTSQRGFLVPRTGYFGIKYSMFRQFDAGAGSVETNKTYSYEFLRDWKDSSWSTRGWTFQEAKLSTRLVYFGSSKIHFSYGSWLYTEGRSTRANFEQSIVDVAIRNDITNSINHLLDFWRWALVPQFSSKEFSFSRDKLPAIGGIAKLIGDLTGFQYAAGLWVPHLFLELFWYVMPHHSTIDALVEALVPGGEDFVAPSWSWARLRAKDFVRFRMGEWPVEHIVVEASALKASVQLVGRNPYGQVRAGQLMMTTRVLDLVPGDGSWYKTRAIGLKSLLLDWEVFDLAKINADVELALVGSYTAVPGQLWRESERRYYGLVLYSAGYPGRYFRVGVFDVPESSDYGVAFHDETYAWQPSEAESRSNGAGSWARPTGTIGGDGFHGSGDF</sequence>
<gene>
    <name evidence="3" type="ORF">QBC40DRAFT_295951</name>
</gene>
<reference evidence="3" key="1">
    <citation type="journal article" date="2023" name="Mol. Phylogenet. Evol.">
        <title>Genome-scale phylogeny and comparative genomics of the fungal order Sordariales.</title>
        <authorList>
            <person name="Hensen N."/>
            <person name="Bonometti L."/>
            <person name="Westerberg I."/>
            <person name="Brannstrom I.O."/>
            <person name="Guillou S."/>
            <person name="Cros-Aarteil S."/>
            <person name="Calhoun S."/>
            <person name="Haridas S."/>
            <person name="Kuo A."/>
            <person name="Mondo S."/>
            <person name="Pangilinan J."/>
            <person name="Riley R."/>
            <person name="LaButti K."/>
            <person name="Andreopoulos B."/>
            <person name="Lipzen A."/>
            <person name="Chen C."/>
            <person name="Yan M."/>
            <person name="Daum C."/>
            <person name="Ng V."/>
            <person name="Clum A."/>
            <person name="Steindorff A."/>
            <person name="Ohm R.A."/>
            <person name="Martin F."/>
            <person name="Silar P."/>
            <person name="Natvig D.O."/>
            <person name="Lalanne C."/>
            <person name="Gautier V."/>
            <person name="Ament-Velasquez S.L."/>
            <person name="Kruys A."/>
            <person name="Hutchinson M.I."/>
            <person name="Powell A.J."/>
            <person name="Barry K."/>
            <person name="Miller A.N."/>
            <person name="Grigoriev I.V."/>
            <person name="Debuchy R."/>
            <person name="Gladieux P."/>
            <person name="Hiltunen Thoren M."/>
            <person name="Johannesson H."/>
        </authorList>
    </citation>
    <scope>NUCLEOTIDE SEQUENCE</scope>
    <source>
        <strain evidence="3">CBS 315.58</strain>
    </source>
</reference>